<sequence length="110" mass="11542">MVGGSKRPEAVWLAREEGVCVCVGKCCRPSASPDAPTHFTSSRSSAAKPCSQLNFLVETPSSSQASPPAGCGSGGERLLGASSVRGGLRAEAWRRGRWGWKGRRPRNGEG</sequence>
<reference evidence="1 2" key="1">
    <citation type="submission" date="2019-05" db="EMBL/GenBank/DDBJ databases">
        <title>Another draft genome of Portunus trituberculatus and its Hox gene families provides insights of decapod evolution.</title>
        <authorList>
            <person name="Jeong J.-H."/>
            <person name="Song I."/>
            <person name="Kim S."/>
            <person name="Choi T."/>
            <person name="Kim D."/>
            <person name="Ryu S."/>
            <person name="Kim W."/>
        </authorList>
    </citation>
    <scope>NUCLEOTIDE SEQUENCE [LARGE SCALE GENOMIC DNA]</scope>
    <source>
        <tissue evidence="1">Muscle</tissue>
    </source>
</reference>
<comment type="caution">
    <text evidence="1">The sequence shown here is derived from an EMBL/GenBank/DDBJ whole genome shotgun (WGS) entry which is preliminary data.</text>
</comment>
<dbReference type="Proteomes" id="UP000324222">
    <property type="component" value="Unassembled WGS sequence"/>
</dbReference>
<organism evidence="1 2">
    <name type="scientific">Portunus trituberculatus</name>
    <name type="common">Swimming crab</name>
    <name type="synonym">Neptunus trituberculatus</name>
    <dbReference type="NCBI Taxonomy" id="210409"/>
    <lineage>
        <taxon>Eukaryota</taxon>
        <taxon>Metazoa</taxon>
        <taxon>Ecdysozoa</taxon>
        <taxon>Arthropoda</taxon>
        <taxon>Crustacea</taxon>
        <taxon>Multicrustacea</taxon>
        <taxon>Malacostraca</taxon>
        <taxon>Eumalacostraca</taxon>
        <taxon>Eucarida</taxon>
        <taxon>Decapoda</taxon>
        <taxon>Pleocyemata</taxon>
        <taxon>Brachyura</taxon>
        <taxon>Eubrachyura</taxon>
        <taxon>Portunoidea</taxon>
        <taxon>Portunidae</taxon>
        <taxon>Portuninae</taxon>
        <taxon>Portunus</taxon>
    </lineage>
</organism>
<dbReference type="AlphaFoldDB" id="A0A5B7CHT8"/>
<dbReference type="EMBL" id="VSRR010000024">
    <property type="protein sequence ID" value="MPC08314.1"/>
    <property type="molecule type" value="Genomic_DNA"/>
</dbReference>
<evidence type="ECO:0000313" key="1">
    <source>
        <dbReference type="EMBL" id="MPC08314.1"/>
    </source>
</evidence>
<protein>
    <submittedName>
        <fullName evidence="1">Uncharacterized protein</fullName>
    </submittedName>
</protein>
<proteinExistence type="predicted"/>
<name>A0A5B7CHT8_PORTR</name>
<accession>A0A5B7CHT8</accession>
<gene>
    <name evidence="1" type="ORF">E2C01_000895</name>
</gene>
<keyword evidence="2" id="KW-1185">Reference proteome</keyword>
<evidence type="ECO:0000313" key="2">
    <source>
        <dbReference type="Proteomes" id="UP000324222"/>
    </source>
</evidence>